<dbReference type="InterPro" id="IPR058353">
    <property type="entry name" value="DUF8040"/>
</dbReference>
<protein>
    <recommendedName>
        <fullName evidence="5">Myb/SANT-like domain-containing protein</fullName>
    </recommendedName>
</protein>
<dbReference type="InterPro" id="IPR024752">
    <property type="entry name" value="Myb/SANT-like_dom"/>
</dbReference>
<gene>
    <name evidence="3" type="ORF">Ddye_021574</name>
</gene>
<proteinExistence type="predicted"/>
<sequence length="385" mass="44368">MNKGPRGKAIWDIASVTLYCDLCIVEVEAGCCPGTHFTKLGWNNLIVNFNKETGREYTKLQLKNKWDALKSDWKLWKQLIGKETRLGWNPQLKTIDASEEWWLSKLEVHPGASKFRKEGIDVEMKVKLDKMFMNITATGDYAWTPSSGILPSNDCQILDDDHVIPLDPSGEVNNSIQIKSEDGEGLEKENKRNLEEDDKQAIKKEKGLPNSMVITDDENVVICATAHILESYYLKYIYKQPCMNSIQTDNMWMHEIIQGNENRCHRMFRMEKHVFLKLCVDLEAKYGLKGLINMNSIEILGMCLHILGHGVGNRLAQERFQHSGETMSRYFSQMLDIFCLLAIDIIKPMDPEFKDIPEEILRDSRYMPHFKMQVGKVPHMMQGFS</sequence>
<reference evidence="3" key="1">
    <citation type="journal article" date="2023" name="Plant J.">
        <title>Genome sequences and population genomics provide insights into the demographic history, inbreeding, and mutation load of two 'living fossil' tree species of Dipteronia.</title>
        <authorList>
            <person name="Feng Y."/>
            <person name="Comes H.P."/>
            <person name="Chen J."/>
            <person name="Zhu S."/>
            <person name="Lu R."/>
            <person name="Zhang X."/>
            <person name="Li P."/>
            <person name="Qiu J."/>
            <person name="Olsen K.M."/>
            <person name="Qiu Y."/>
        </authorList>
    </citation>
    <scope>NUCLEOTIDE SEQUENCE</scope>
    <source>
        <strain evidence="3">KIB01</strain>
    </source>
</reference>
<evidence type="ECO:0008006" key="5">
    <source>
        <dbReference type="Google" id="ProtNLM"/>
    </source>
</evidence>
<dbReference type="AlphaFoldDB" id="A0AAD9WWF8"/>
<comment type="caution">
    <text evidence="3">The sequence shown here is derived from an EMBL/GenBank/DDBJ whole genome shotgun (WGS) entry which is preliminary data.</text>
</comment>
<feature type="domain" description="DUF8040" evidence="2">
    <location>
        <begin position="244"/>
        <end position="339"/>
    </location>
</feature>
<dbReference type="EMBL" id="JANJYI010000006">
    <property type="protein sequence ID" value="KAK2646379.1"/>
    <property type="molecule type" value="Genomic_DNA"/>
</dbReference>
<accession>A0AAD9WWF8</accession>
<dbReference type="PANTHER" id="PTHR31704:SF37">
    <property type="entry name" value="HEAT SHOCK PROTEIN"/>
    <property type="match status" value="1"/>
</dbReference>
<dbReference type="PANTHER" id="PTHR31704">
    <property type="entry name" value="MYB/SANT-LIKE DNA-BINDING DOMAIN PROTEIN-RELATED"/>
    <property type="match status" value="1"/>
</dbReference>
<feature type="domain" description="Myb/SANT-like" evidence="1">
    <location>
        <begin position="11"/>
        <end position="102"/>
    </location>
</feature>
<evidence type="ECO:0000313" key="3">
    <source>
        <dbReference type="EMBL" id="KAK2646379.1"/>
    </source>
</evidence>
<evidence type="ECO:0000313" key="4">
    <source>
        <dbReference type="Proteomes" id="UP001280121"/>
    </source>
</evidence>
<organism evidence="3 4">
    <name type="scientific">Dipteronia dyeriana</name>
    <dbReference type="NCBI Taxonomy" id="168575"/>
    <lineage>
        <taxon>Eukaryota</taxon>
        <taxon>Viridiplantae</taxon>
        <taxon>Streptophyta</taxon>
        <taxon>Embryophyta</taxon>
        <taxon>Tracheophyta</taxon>
        <taxon>Spermatophyta</taxon>
        <taxon>Magnoliopsida</taxon>
        <taxon>eudicotyledons</taxon>
        <taxon>Gunneridae</taxon>
        <taxon>Pentapetalae</taxon>
        <taxon>rosids</taxon>
        <taxon>malvids</taxon>
        <taxon>Sapindales</taxon>
        <taxon>Sapindaceae</taxon>
        <taxon>Hippocastanoideae</taxon>
        <taxon>Acereae</taxon>
        <taxon>Dipteronia</taxon>
    </lineage>
</organism>
<evidence type="ECO:0000259" key="1">
    <source>
        <dbReference type="Pfam" id="PF12776"/>
    </source>
</evidence>
<dbReference type="Pfam" id="PF26138">
    <property type="entry name" value="DUF8040"/>
    <property type="match status" value="1"/>
</dbReference>
<dbReference type="Proteomes" id="UP001280121">
    <property type="component" value="Unassembled WGS sequence"/>
</dbReference>
<evidence type="ECO:0000259" key="2">
    <source>
        <dbReference type="Pfam" id="PF26138"/>
    </source>
</evidence>
<name>A0AAD9WWF8_9ROSI</name>
<dbReference type="Pfam" id="PF12776">
    <property type="entry name" value="Myb_DNA-bind_3"/>
    <property type="match status" value="1"/>
</dbReference>
<keyword evidence="4" id="KW-1185">Reference proteome</keyword>